<feature type="compositionally biased region" description="Basic and acidic residues" evidence="2">
    <location>
        <begin position="468"/>
        <end position="497"/>
    </location>
</feature>
<dbReference type="PANTHER" id="PTHR11977">
    <property type="entry name" value="VILLIN"/>
    <property type="match status" value="1"/>
</dbReference>
<feature type="compositionally biased region" description="Basic and acidic residues" evidence="2">
    <location>
        <begin position="182"/>
        <end position="206"/>
    </location>
</feature>
<proteinExistence type="inferred from homology"/>
<feature type="compositionally biased region" description="Basic and acidic residues" evidence="2">
    <location>
        <begin position="1719"/>
        <end position="1729"/>
    </location>
</feature>
<feature type="non-terminal residue" evidence="4">
    <location>
        <position position="1"/>
    </location>
</feature>
<feature type="region of interest" description="Disordered" evidence="2">
    <location>
        <begin position="1905"/>
        <end position="1932"/>
    </location>
</feature>
<evidence type="ECO:0000256" key="2">
    <source>
        <dbReference type="SAM" id="MobiDB-lite"/>
    </source>
</evidence>
<feature type="compositionally biased region" description="Basic and acidic residues" evidence="2">
    <location>
        <begin position="93"/>
        <end position="104"/>
    </location>
</feature>
<feature type="compositionally biased region" description="Polar residues" evidence="2">
    <location>
        <begin position="1778"/>
        <end position="1801"/>
    </location>
</feature>
<feature type="compositionally biased region" description="Basic and acidic residues" evidence="2">
    <location>
        <begin position="384"/>
        <end position="449"/>
    </location>
</feature>
<feature type="compositionally biased region" description="Basic and acidic residues" evidence="2">
    <location>
        <begin position="511"/>
        <end position="530"/>
    </location>
</feature>
<feature type="region of interest" description="Disordered" evidence="2">
    <location>
        <begin position="652"/>
        <end position="1088"/>
    </location>
</feature>
<feature type="compositionally biased region" description="Basic and acidic residues" evidence="2">
    <location>
        <begin position="1753"/>
        <end position="1777"/>
    </location>
</feature>
<feature type="compositionally biased region" description="Basic and acidic residues" evidence="2">
    <location>
        <begin position="1905"/>
        <end position="1925"/>
    </location>
</feature>
<dbReference type="SUPFAM" id="SSF47050">
    <property type="entry name" value="VHP, Villin headpiece domain"/>
    <property type="match status" value="1"/>
</dbReference>
<feature type="compositionally biased region" description="Polar residues" evidence="2">
    <location>
        <begin position="268"/>
        <end position="283"/>
    </location>
</feature>
<dbReference type="Gene3D" id="3.40.20.10">
    <property type="entry name" value="Severin"/>
    <property type="match status" value="3"/>
</dbReference>
<feature type="compositionally biased region" description="Polar residues" evidence="2">
    <location>
        <begin position="1968"/>
        <end position="1981"/>
    </location>
</feature>
<feature type="compositionally biased region" description="Polar residues" evidence="2">
    <location>
        <begin position="670"/>
        <end position="698"/>
    </location>
</feature>
<feature type="compositionally biased region" description="Basic and acidic residues" evidence="2">
    <location>
        <begin position="544"/>
        <end position="584"/>
    </location>
</feature>
<feature type="compositionally biased region" description="Basic and acidic residues" evidence="2">
    <location>
        <begin position="76"/>
        <end position="85"/>
    </location>
</feature>
<evidence type="ECO:0000259" key="3">
    <source>
        <dbReference type="Pfam" id="PF00626"/>
    </source>
</evidence>
<feature type="region of interest" description="Disordered" evidence="2">
    <location>
        <begin position="1620"/>
        <end position="1644"/>
    </location>
</feature>
<feature type="region of interest" description="Disordered" evidence="2">
    <location>
        <begin position="2427"/>
        <end position="2446"/>
    </location>
</feature>
<gene>
    <name evidence="4" type="ORF">KUTeg_001956</name>
</gene>
<dbReference type="CDD" id="cd11293">
    <property type="entry name" value="gelsolin_S4_like"/>
    <property type="match status" value="1"/>
</dbReference>
<feature type="compositionally biased region" description="Basic and acidic residues" evidence="2">
    <location>
        <begin position="1525"/>
        <end position="1538"/>
    </location>
</feature>
<feature type="compositionally biased region" description="Polar residues" evidence="2">
    <location>
        <begin position="1046"/>
        <end position="1058"/>
    </location>
</feature>
<feature type="compositionally biased region" description="Basic and acidic residues" evidence="2">
    <location>
        <begin position="1982"/>
        <end position="1996"/>
    </location>
</feature>
<feature type="compositionally biased region" description="Basic and acidic residues" evidence="2">
    <location>
        <begin position="2155"/>
        <end position="2170"/>
    </location>
</feature>
<feature type="region of interest" description="Disordered" evidence="2">
    <location>
        <begin position="1379"/>
        <end position="1437"/>
    </location>
</feature>
<feature type="compositionally biased region" description="Low complexity" evidence="2">
    <location>
        <begin position="2677"/>
        <end position="2687"/>
    </location>
</feature>
<accession>A0ABQ9FSY7</accession>
<feature type="compositionally biased region" description="Basic and acidic residues" evidence="2">
    <location>
        <begin position="1620"/>
        <end position="1632"/>
    </location>
</feature>
<feature type="compositionally biased region" description="Basic and acidic residues" evidence="2">
    <location>
        <begin position="120"/>
        <end position="137"/>
    </location>
</feature>
<dbReference type="Gene3D" id="1.10.950.10">
    <property type="entry name" value="Villin headpiece domain"/>
    <property type="match status" value="1"/>
</dbReference>
<feature type="compositionally biased region" description="Polar residues" evidence="2">
    <location>
        <begin position="1070"/>
        <end position="1080"/>
    </location>
</feature>
<dbReference type="InterPro" id="IPR029006">
    <property type="entry name" value="ADF-H/Gelsolin-like_dom_sf"/>
</dbReference>
<name>A0ABQ9FSY7_TEGGR</name>
<feature type="compositionally biased region" description="Polar residues" evidence="2">
    <location>
        <begin position="2055"/>
        <end position="2065"/>
    </location>
</feature>
<feature type="compositionally biased region" description="Basic and acidic residues" evidence="2">
    <location>
        <begin position="952"/>
        <end position="967"/>
    </location>
</feature>
<feature type="compositionally biased region" description="Basic and acidic residues" evidence="2">
    <location>
        <begin position="285"/>
        <end position="314"/>
    </location>
</feature>
<feature type="region of interest" description="Disordered" evidence="2">
    <location>
        <begin position="2014"/>
        <end position="2037"/>
    </location>
</feature>
<sequence length="3486" mass="393355">KVSQASSRRPVFGEEKTNTESNRLSGNSDDVEILSGNVGLSAHTKVGHFEREHQSTSYRPNQPDESLPKKKITIKYGDKRSDSCREVASPRMYESDKPGSKDDTSPIVSSSSARRLIRILSEEKAEEPKEIVKKPDSDSGPIISSSSQRRLQRVLSDEDKESLPSHEKRNVSISDSRKKRLERQQQHMKSGQEEIKSSRNENETKSEQASVSEMRRNRMERVERERKLSQDENKLGNTQSTIEDNEEKRSAGISDWRKKWGQDKEALESTTKGDLSTSVSSWRTKYAERQQNKEHKDVKSSIEAKEETKTDENVKSAITDWRKKRLQKENSEIDKVTEDSKNITQDHKHIRPDSGEFKVSKDAVKSILLMSDSPLLRARYNEAKRKRELSAEKSLDEHKEVSQTHFEEKGKSFVLDSRDKTKGHQEKYDHSQIKTGQHKDTSQEKKETQESVSMKQKQDTGLSYQKFGETKETSIKSETKQEPDKQQKQQQQKEEPKAFSSWKLSQTSESGTKEEKRTEKPSEKAPKSQESKVTSQKPWQARDVSTKPEVKQEKEKTTQKQSDVSETKKDKYQEKTSNEQDVKQGRVNTTILKSEKDERVKTSQQQSVSDNSSTTSVIDSLNFEEMSQLTRAERIAKYREERKKQLAYIADKFGTLGESDKPKDVVPSLFISSQQSANSQSPFSRSRSLREQSPQKTVEVSRSKSLKTDSSKVDSKPSDTNRKDTEPSLLDKARQRYLLGTELGQKQPLELKDDSITAKSKLFSNENEDSKNDKRRRQLPSIPAALGQDEVEHIDELSVPKPSRPLSWHGGKTDSAETKSELKEKVVQKKDSTKLQNKQKESMETLQNVEKTDKLEIKSSSDSPKTQKKLLSPKSDKKSFAIKSDKKPVSPKTDKKSFFPKSAKKSVSPKIDKKPISDISKQTVVSQGTSGAVKQTDSTRSPSSPRNKSARKITDTKQSDKTSDKKQTSSTKQQVSSVTDKKQPMKTTETKQPIKTSGAKQLITKGHPKIVETQQPMKTTEKNQLAFGSKTTENKTSKIPEARQLIKNTDSTQSTKISKQIVKPTDDLKSSQPAKSSMATLESRDSKQTVKISDTKQAVIKTAEFEKLTKTSGTKPLAFKESLESIDNKSIPSPVKTEVDLKTNFKPDKTIIEPKSTGSMVKAVSKYGQKDVTAVRLTDSDRTQKEVRSQINQARLVKDSLVNTPTEKVNDEKTYKQQNDVKPHHRVGTLICVGSKGSEDEIHSNLRDNKNDKSKTNSETSFISGDDSTSICKANVMDKTPVSNVSEAVAVIEPVTAKSSDPFVKTIQNEGLSFVKDINVKQTEMRVSPVKMLSEDSISAVDIIPPSEDVVSSVTISEEAQKNLSHVALSPSAEFKIASAEEKAKSPSPDETSKTVTEKLNVPGESTKKVRQSSLKKKIQRARSKSPAASLSRSKSITEKELQAQIFSIPQKTSQKPIQKPLRKLFETPDLDEILSKNAEYLSDHELSKSPTGKAKSKEERKLMSNEQPKLRRSLKKKLIKRRKSESDKTLMEAKQREDEQEEKEVDREEWKREITLLSSPVVSLSKEGELSTKQASENFTKQSLQILPSNEQEINTNISVNKTTTSVKEFDMMQPVYSRVKEDISSRDTDKTSQTSLLREPETLSEFSSASNVIHDGITKEKLNVMTFGVGPDGTVPHTSTDSDVLGYSSTADSQKSDSSKKKRKDKSSLRKSSLNKSDYDITARRTGEVTSEETADNLQVLSGISKFSNESADKSKETTKKEEDRTPKKIARQKDFSSLLQKFSSSDQSGSENEQGQTSPRRKFGLNRQEAYALNSSDDSGVEGSRRTPERTQSLRLKKSPSPEKTMETKGVQRAGSFKSEFMRRSYSPKSEMRERLAAQTDKPTEELASVLNKRHRVVDEQDKIGQEIERQKISDKSVEKESNLTSAAEVEDVIADSEVAAALRSRRKVMDSNTVTDEPKLGSKVISSHESSNKASSQQDDKSKTVSSEETKLELTDIDTSLAVLNAVTEDILDSDDTVKSPETKTLADNLSKVHVDSPEEVVQFIKDIQKSTEVSKSVQSTKEIKNDNSESNKLYSSSKSSSTQSEKPSSKVEVVNKDTHEKSTELSSRSKSSEIKEKFTSSVSNISSTSSSSSPVPSSVTSSLAKSSNLKRTESVGRSESMDHRPKGILKRTPSLKQSGIIVDPELANILQKRRIQQGDVEEEGSSTGISVEKDIEETLRREKEIRKSVGEGEEDGEDKGGLKLSMTERIYQMENLIEETNSKSCPITPRSKSGTVTPKLKTSFDEKLPSHVSGEQLIEKLTHLVDKKGDSLEDRRKQFQKRNRDDWRTRTQPVTLEEIQEADGSEVLRKASTNTFENLNKQSKAPVGKKTEFPQPFHREKGRRSRGERYKTLPVTLAELNAIPEGERSDINTLQKKVQMFGVRDSKADSGILSGSEMDRESLASDCSLRSLSIEMDISEDDPARLSVSAKASMFKQIEEKEKSKPEKKSASGAKRYIDRKKRERSRTQPVTEDEVKTAAEYGHTETKKAEKREIRGILKADAEKPSSTSSEPAKGILKNLGSDDEKHESESKGILKSLDKELVKQSSLEQKSILRHRDSESETVENDQSKLDKGILKHSDPLLAEIKSVLRESSPEKTTSQKSILKKESSFEAKQTEPEKGVLKKTLSGDTSIISSTVTQQTEKKLDDDFKNDTKIEKDESKDSKEEVEESKDTGDDTESTPSSDREKANGSSRRRFRDRKDRTNERLNALKQSGETEWKKKVVKELDFQPGAVQEVKMREKKVDAMPRPSSIADRLNMLETSQIGWKGRVEESDAKMFTLEHKLGGPPIVQAEPKVEVVQEEEEQKGPTKVELFDMNDDHLQSFFQVRQSTELTDKIDVTVDDMNDLFISANDILEPYKDLMLLHVKGRRRVQVRLVEPCAKSVNSGDCYILVMKDKVINWVGEYCNVIEKAKAADVATVIWQKKDLGCKMATSVTTVEEKRQHLGPGKVFWKALGGMEKVEPAGPTEEDELYENHIVETNMIYHMVENALVPYKEYWGTQPKVEMLKKDEVIVFDFGSEMYVWQGKSVKPDQRKIGVKLARQLWERGYDYSNSDINPLCPLLSKAEDMEGFIREQDIVTLGINVWHVLEYDHFQVPEHSQGQFHDGDTYVVRWQYMITNKGMKDLKGTQSRRSLVGRERCAYFFWQGKESTINEKGASALMTVELDEERGPQVRVPEGKEMPCFLNLFDGNMIIHKGKREDESTNTQGCWRCYCLRGDYENNSEYKHTLRLFSMSSVSGVFEVHEILNPSRTPDYVSSYPVLQSDLYKSSQPDNPPKAYTVYAGVEPLLFTNLFPYWDVDETARMLNLRDGKVDDELTPLEEVLERVTQAKYSFDELMERPLPEGVDPLRLESYLEDEEFENLTWKASNLLIFLRLQEVRNYVAKSGTVIGIIFYQYIRLSDIVGFMDVLFGNPANCIGLPFYDIVNRVFYVTVIFQK</sequence>
<feature type="region of interest" description="Disordered" evidence="2">
    <location>
        <begin position="329"/>
        <end position="357"/>
    </location>
</feature>
<feature type="compositionally biased region" description="Basic and acidic residues" evidence="2">
    <location>
        <begin position="155"/>
        <end position="170"/>
    </location>
</feature>
<evidence type="ECO:0000256" key="1">
    <source>
        <dbReference type="ARBA" id="ARBA00008418"/>
    </source>
</evidence>
<evidence type="ECO:0000313" key="5">
    <source>
        <dbReference type="Proteomes" id="UP001217089"/>
    </source>
</evidence>
<feature type="compositionally biased region" description="Polar residues" evidence="2">
    <location>
        <begin position="985"/>
        <end position="999"/>
    </location>
</feature>
<feature type="compositionally biased region" description="Basic and acidic residues" evidence="2">
    <location>
        <begin position="1032"/>
        <end position="1041"/>
    </location>
</feature>
<organism evidence="4 5">
    <name type="scientific">Tegillarca granosa</name>
    <name type="common">Malaysian cockle</name>
    <name type="synonym">Anadara granosa</name>
    <dbReference type="NCBI Taxonomy" id="220873"/>
    <lineage>
        <taxon>Eukaryota</taxon>
        <taxon>Metazoa</taxon>
        <taxon>Spiralia</taxon>
        <taxon>Lophotrochozoa</taxon>
        <taxon>Mollusca</taxon>
        <taxon>Bivalvia</taxon>
        <taxon>Autobranchia</taxon>
        <taxon>Pteriomorphia</taxon>
        <taxon>Arcoida</taxon>
        <taxon>Arcoidea</taxon>
        <taxon>Arcidae</taxon>
        <taxon>Tegillarca</taxon>
    </lineage>
</organism>
<feature type="compositionally biased region" description="Basic and acidic residues" evidence="2">
    <location>
        <begin position="1240"/>
        <end position="1256"/>
    </location>
</feature>
<feature type="compositionally biased region" description="Basic and acidic residues" evidence="2">
    <location>
        <begin position="850"/>
        <end position="859"/>
    </location>
</feature>
<evidence type="ECO:0000313" key="4">
    <source>
        <dbReference type="EMBL" id="KAJ8320369.1"/>
    </source>
</evidence>
<dbReference type="Proteomes" id="UP001217089">
    <property type="component" value="Unassembled WGS sequence"/>
</dbReference>
<feature type="compositionally biased region" description="Basic and acidic residues" evidence="2">
    <location>
        <begin position="246"/>
        <end position="267"/>
    </location>
</feature>
<feature type="compositionally biased region" description="Basic and acidic residues" evidence="2">
    <location>
        <begin position="2651"/>
        <end position="2668"/>
    </location>
</feature>
<feature type="compositionally biased region" description="Basic residues" evidence="2">
    <location>
        <begin position="1511"/>
        <end position="1524"/>
    </location>
</feature>
<feature type="compositionally biased region" description="Low complexity" evidence="2">
    <location>
        <begin position="138"/>
        <end position="149"/>
    </location>
</feature>
<feature type="compositionally biased region" description="Polar residues" evidence="2">
    <location>
        <begin position="1738"/>
        <end position="1752"/>
    </location>
</feature>
<feature type="compositionally biased region" description="Polar residues" evidence="2">
    <location>
        <begin position="19"/>
        <end position="28"/>
    </location>
</feature>
<feature type="region of interest" description="Disordered" evidence="2">
    <location>
        <begin position="2266"/>
        <end position="2293"/>
    </location>
</feature>
<feature type="region of interest" description="Disordered" evidence="2">
    <location>
        <begin position="1240"/>
        <end position="1264"/>
    </location>
</feature>
<feature type="region of interest" description="Disordered" evidence="2">
    <location>
        <begin position="384"/>
        <end position="619"/>
    </location>
</feature>
<feature type="compositionally biased region" description="Low complexity" evidence="2">
    <location>
        <begin position="968"/>
        <end position="978"/>
    </location>
</feature>
<feature type="compositionally biased region" description="Polar residues" evidence="2">
    <location>
        <begin position="2266"/>
        <end position="2281"/>
    </location>
</feature>
<feature type="region of interest" description="Disordered" evidence="2">
    <location>
        <begin position="2363"/>
        <end position="2395"/>
    </location>
</feature>
<feature type="compositionally biased region" description="Polar residues" evidence="2">
    <location>
        <begin position="450"/>
        <end position="463"/>
    </location>
</feature>
<feature type="compositionally biased region" description="Basic and acidic residues" evidence="2">
    <location>
        <begin position="213"/>
        <end position="234"/>
    </location>
</feature>
<feature type="region of interest" description="Disordered" evidence="2">
    <location>
        <begin position="1675"/>
        <end position="1891"/>
    </location>
</feature>
<feature type="domain" description="Gelsolin-like" evidence="3">
    <location>
        <begin position="2919"/>
        <end position="2969"/>
    </location>
</feature>
<dbReference type="InterPro" id="IPR036886">
    <property type="entry name" value="Villin_headpiece_dom_sf"/>
</dbReference>
<feature type="compositionally biased region" description="Polar residues" evidence="2">
    <location>
        <begin position="602"/>
        <end position="619"/>
    </location>
</feature>
<dbReference type="InterPro" id="IPR007123">
    <property type="entry name" value="Gelsolin-like_dom"/>
</dbReference>
<feature type="region of interest" description="Disordered" evidence="2">
    <location>
        <begin position="1947"/>
        <end position="1996"/>
    </location>
</feature>
<feature type="region of interest" description="Disordered" evidence="2">
    <location>
        <begin position="2055"/>
        <end position="2182"/>
    </location>
</feature>
<feature type="domain" description="Gelsolin-like" evidence="3">
    <location>
        <begin position="3142"/>
        <end position="3233"/>
    </location>
</feature>
<feature type="compositionally biased region" description="Basic and acidic residues" evidence="2">
    <location>
        <begin position="2216"/>
        <end position="2235"/>
    </location>
</feature>
<protein>
    <recommendedName>
        <fullName evidence="3">Gelsolin-like domain-containing protein</fullName>
    </recommendedName>
</protein>
<comment type="caution">
    <text evidence="4">The sequence shown here is derived from an EMBL/GenBank/DDBJ whole genome shotgun (WGS) entry which is preliminary data.</text>
</comment>
<feature type="compositionally biased region" description="Polar residues" evidence="2">
    <location>
        <begin position="922"/>
        <end position="947"/>
    </location>
</feature>
<dbReference type="InterPro" id="IPR007122">
    <property type="entry name" value="Villin/Gelsolin"/>
</dbReference>
<feature type="compositionally biased region" description="Polar residues" evidence="2">
    <location>
        <begin position="55"/>
        <end position="64"/>
    </location>
</feature>
<feature type="compositionally biased region" description="Basic and acidic residues" evidence="2">
    <location>
        <begin position="2688"/>
        <end position="2721"/>
    </location>
</feature>
<feature type="compositionally biased region" description="Basic and acidic residues" evidence="2">
    <location>
        <begin position="811"/>
        <end position="843"/>
    </location>
</feature>
<dbReference type="EMBL" id="JARBDR010000141">
    <property type="protein sequence ID" value="KAJ8320369.1"/>
    <property type="molecule type" value="Genomic_DNA"/>
</dbReference>
<dbReference type="PANTHER" id="PTHR11977:SF45">
    <property type="entry name" value="SUPERVILLIN"/>
    <property type="match status" value="1"/>
</dbReference>
<feature type="compositionally biased region" description="Basic and acidic residues" evidence="2">
    <location>
        <begin position="2519"/>
        <end position="2550"/>
    </location>
</feature>
<comment type="similarity">
    <text evidence="1">Belongs to the villin/gelsolin family.</text>
</comment>
<feature type="compositionally biased region" description="Basic residues" evidence="2">
    <location>
        <begin position="1409"/>
        <end position="1424"/>
    </location>
</feature>
<reference evidence="4 5" key="1">
    <citation type="submission" date="2022-12" db="EMBL/GenBank/DDBJ databases">
        <title>Chromosome-level genome of Tegillarca granosa.</title>
        <authorList>
            <person name="Kim J."/>
        </authorList>
    </citation>
    <scope>NUCLEOTIDE SEQUENCE [LARGE SCALE GENOMIC DNA]</scope>
    <source>
        <strain evidence="4">Teg-2019</strain>
        <tissue evidence="4">Adductor muscle</tissue>
    </source>
</reference>
<keyword evidence="5" id="KW-1185">Reference proteome</keyword>
<feature type="region of interest" description="Disordered" evidence="2">
    <location>
        <begin position="2482"/>
        <end position="2762"/>
    </location>
</feature>
<feature type="compositionally biased region" description="Basic and acidic residues" evidence="2">
    <location>
        <begin position="699"/>
        <end position="734"/>
    </location>
</feature>
<feature type="compositionally biased region" description="Basic and acidic residues" evidence="2">
    <location>
        <begin position="2482"/>
        <end position="2495"/>
    </location>
</feature>
<feature type="compositionally biased region" description="Basic and acidic residues" evidence="2">
    <location>
        <begin position="2613"/>
        <end position="2626"/>
    </location>
</feature>
<feature type="compositionally biased region" description="Low complexity" evidence="2">
    <location>
        <begin position="899"/>
        <end position="909"/>
    </location>
</feature>
<feature type="compositionally biased region" description="Low complexity" evidence="2">
    <location>
        <begin position="2075"/>
        <end position="2091"/>
    </location>
</feature>
<dbReference type="SUPFAM" id="SSF55753">
    <property type="entry name" value="Actin depolymerizing proteins"/>
    <property type="match status" value="3"/>
</dbReference>
<feature type="compositionally biased region" description="Basic and acidic residues" evidence="2">
    <location>
        <begin position="2092"/>
        <end position="2108"/>
    </location>
</feature>
<dbReference type="Pfam" id="PF00626">
    <property type="entry name" value="Gelsolin"/>
    <property type="match status" value="2"/>
</dbReference>
<dbReference type="SMART" id="SM00262">
    <property type="entry name" value="GEL"/>
    <property type="match status" value="2"/>
</dbReference>
<feature type="compositionally biased region" description="Basic and acidic residues" evidence="2">
    <location>
        <begin position="874"/>
        <end position="897"/>
    </location>
</feature>
<feature type="compositionally biased region" description="Low complexity" evidence="2">
    <location>
        <begin position="2124"/>
        <end position="2147"/>
    </location>
</feature>
<feature type="compositionally biased region" description="Basic and acidic residues" evidence="2">
    <location>
        <begin position="2567"/>
        <end position="2589"/>
    </location>
</feature>
<feature type="region of interest" description="Disordered" evidence="2">
    <location>
        <begin position="2200"/>
        <end position="2249"/>
    </location>
</feature>
<feature type="region of interest" description="Disordered" evidence="2">
    <location>
        <begin position="1477"/>
        <end position="1549"/>
    </location>
</feature>
<feature type="region of interest" description="Disordered" evidence="2">
    <location>
        <begin position="1"/>
        <end position="315"/>
    </location>
</feature>